<dbReference type="SMART" id="SM00355">
    <property type="entry name" value="ZnF_C2H2"/>
    <property type="match status" value="2"/>
</dbReference>
<organism evidence="3 4">
    <name type="scientific">Lasiosphaeria hispida</name>
    <dbReference type="NCBI Taxonomy" id="260671"/>
    <lineage>
        <taxon>Eukaryota</taxon>
        <taxon>Fungi</taxon>
        <taxon>Dikarya</taxon>
        <taxon>Ascomycota</taxon>
        <taxon>Pezizomycotina</taxon>
        <taxon>Sordariomycetes</taxon>
        <taxon>Sordariomycetidae</taxon>
        <taxon>Sordariales</taxon>
        <taxon>Lasiosphaeriaceae</taxon>
        <taxon>Lasiosphaeria</taxon>
    </lineage>
</organism>
<feature type="region of interest" description="Disordered" evidence="1">
    <location>
        <begin position="324"/>
        <end position="351"/>
    </location>
</feature>
<reference evidence="3" key="2">
    <citation type="submission" date="2023-06" db="EMBL/GenBank/DDBJ databases">
        <authorList>
            <consortium name="Lawrence Berkeley National Laboratory"/>
            <person name="Haridas S."/>
            <person name="Hensen N."/>
            <person name="Bonometti L."/>
            <person name="Westerberg I."/>
            <person name="Brannstrom I.O."/>
            <person name="Guillou S."/>
            <person name="Cros-Aarteil S."/>
            <person name="Calhoun S."/>
            <person name="Kuo A."/>
            <person name="Mondo S."/>
            <person name="Pangilinan J."/>
            <person name="Riley R."/>
            <person name="Labutti K."/>
            <person name="Andreopoulos B."/>
            <person name="Lipzen A."/>
            <person name="Chen C."/>
            <person name="Yanf M."/>
            <person name="Daum C."/>
            <person name="Ng V."/>
            <person name="Clum A."/>
            <person name="Steindorff A."/>
            <person name="Ohm R."/>
            <person name="Martin F."/>
            <person name="Silar P."/>
            <person name="Natvig D."/>
            <person name="Lalanne C."/>
            <person name="Gautier V."/>
            <person name="Ament-Velasquez S.L."/>
            <person name="Kruys A."/>
            <person name="Hutchinson M.I."/>
            <person name="Powell A.J."/>
            <person name="Barry K."/>
            <person name="Miller A.N."/>
            <person name="Grigoriev I.V."/>
            <person name="Debuchy R."/>
            <person name="Gladieux P."/>
            <person name="Thoren M.H."/>
            <person name="Johannesson H."/>
        </authorList>
    </citation>
    <scope>NUCLEOTIDE SEQUENCE</scope>
    <source>
        <strain evidence="3">CBS 955.72</strain>
    </source>
</reference>
<keyword evidence="4" id="KW-1185">Reference proteome</keyword>
<feature type="compositionally biased region" description="Low complexity" evidence="1">
    <location>
        <begin position="330"/>
        <end position="346"/>
    </location>
</feature>
<dbReference type="InterPro" id="IPR013087">
    <property type="entry name" value="Znf_C2H2_type"/>
</dbReference>
<evidence type="ECO:0000256" key="1">
    <source>
        <dbReference type="SAM" id="MobiDB-lite"/>
    </source>
</evidence>
<evidence type="ECO:0000313" key="4">
    <source>
        <dbReference type="Proteomes" id="UP001275084"/>
    </source>
</evidence>
<feature type="domain" description="C2H2-type" evidence="2">
    <location>
        <begin position="141"/>
        <end position="162"/>
    </location>
</feature>
<feature type="region of interest" description="Disordered" evidence="1">
    <location>
        <begin position="1"/>
        <end position="79"/>
    </location>
</feature>
<feature type="compositionally biased region" description="Basic and acidic residues" evidence="1">
    <location>
        <begin position="615"/>
        <end position="629"/>
    </location>
</feature>
<dbReference type="Proteomes" id="UP001275084">
    <property type="component" value="Unassembled WGS sequence"/>
</dbReference>
<feature type="compositionally biased region" description="Polar residues" evidence="1">
    <location>
        <begin position="540"/>
        <end position="554"/>
    </location>
</feature>
<comment type="caution">
    <text evidence="3">The sequence shown here is derived from an EMBL/GenBank/DDBJ whole genome shotgun (WGS) entry which is preliminary data.</text>
</comment>
<feature type="compositionally biased region" description="Low complexity" evidence="1">
    <location>
        <begin position="668"/>
        <end position="682"/>
    </location>
</feature>
<feature type="compositionally biased region" description="Acidic residues" evidence="1">
    <location>
        <begin position="654"/>
        <end position="663"/>
    </location>
</feature>
<dbReference type="PROSITE" id="PS00028">
    <property type="entry name" value="ZINC_FINGER_C2H2_1"/>
    <property type="match status" value="2"/>
</dbReference>
<feature type="compositionally biased region" description="Basic and acidic residues" evidence="1">
    <location>
        <begin position="60"/>
        <end position="75"/>
    </location>
</feature>
<name>A0AAJ0HD73_9PEZI</name>
<accession>A0AAJ0HD73</accession>
<evidence type="ECO:0000313" key="3">
    <source>
        <dbReference type="EMBL" id="KAK3348663.1"/>
    </source>
</evidence>
<dbReference type="EMBL" id="JAUIQD010000005">
    <property type="protein sequence ID" value="KAK3348663.1"/>
    <property type="molecule type" value="Genomic_DNA"/>
</dbReference>
<feature type="region of interest" description="Disordered" evidence="1">
    <location>
        <begin position="615"/>
        <end position="683"/>
    </location>
</feature>
<protein>
    <recommendedName>
        <fullName evidence="2">C2H2-type domain-containing protein</fullName>
    </recommendedName>
</protein>
<feature type="compositionally biased region" description="Polar residues" evidence="1">
    <location>
        <begin position="880"/>
        <end position="894"/>
    </location>
</feature>
<reference evidence="3" key="1">
    <citation type="journal article" date="2023" name="Mol. Phylogenet. Evol.">
        <title>Genome-scale phylogeny and comparative genomics of the fungal order Sordariales.</title>
        <authorList>
            <person name="Hensen N."/>
            <person name="Bonometti L."/>
            <person name="Westerberg I."/>
            <person name="Brannstrom I.O."/>
            <person name="Guillou S."/>
            <person name="Cros-Aarteil S."/>
            <person name="Calhoun S."/>
            <person name="Haridas S."/>
            <person name="Kuo A."/>
            <person name="Mondo S."/>
            <person name="Pangilinan J."/>
            <person name="Riley R."/>
            <person name="LaButti K."/>
            <person name="Andreopoulos B."/>
            <person name="Lipzen A."/>
            <person name="Chen C."/>
            <person name="Yan M."/>
            <person name="Daum C."/>
            <person name="Ng V."/>
            <person name="Clum A."/>
            <person name="Steindorff A."/>
            <person name="Ohm R.A."/>
            <person name="Martin F."/>
            <person name="Silar P."/>
            <person name="Natvig D.O."/>
            <person name="Lalanne C."/>
            <person name="Gautier V."/>
            <person name="Ament-Velasquez S.L."/>
            <person name="Kruys A."/>
            <person name="Hutchinson M.I."/>
            <person name="Powell A.J."/>
            <person name="Barry K."/>
            <person name="Miller A.N."/>
            <person name="Grigoriev I.V."/>
            <person name="Debuchy R."/>
            <person name="Gladieux P."/>
            <person name="Hiltunen Thoren M."/>
            <person name="Johannesson H."/>
        </authorList>
    </citation>
    <scope>NUCLEOTIDE SEQUENCE</scope>
    <source>
        <strain evidence="3">CBS 955.72</strain>
    </source>
</reference>
<dbReference type="PANTHER" id="PTHR38166">
    <property type="entry name" value="C2H2-TYPE DOMAIN-CONTAINING PROTEIN-RELATED"/>
    <property type="match status" value="1"/>
</dbReference>
<gene>
    <name evidence="3" type="ORF">B0T25DRAFT_227331</name>
</gene>
<feature type="region of interest" description="Disordered" evidence="1">
    <location>
        <begin position="540"/>
        <end position="571"/>
    </location>
</feature>
<feature type="region of interest" description="Disordered" evidence="1">
    <location>
        <begin position="874"/>
        <end position="896"/>
    </location>
</feature>
<dbReference type="PANTHER" id="PTHR38166:SF1">
    <property type="entry name" value="C2H2-TYPE DOMAIN-CONTAINING PROTEIN"/>
    <property type="match status" value="1"/>
</dbReference>
<dbReference type="AlphaFoldDB" id="A0AAJ0HD73"/>
<sequence>MASPPPGGPPGYREATIERWAEADTVPNQREHAEKGTTLAQRSAPISSSRHSESVSVPPYREDLDLYDPSSRDSRISMNSATTQASSVFSGMHRTASTSTSRTYYSVIGRSSIDSPITLVSPYRVSDKRKDSFDPGYRYGCTFCVLSFETKSEWRDHELESHAYDALPTARDVDLRVSTRKAWGCGFCASPFFSHDDYLDHVAIHYDEKNDMTQWQHSAVIKALLHQPGLEDAWKTLVGEQEARQETRLRFSWDPINPEQSPVVPNSRAPANLQTILEYFEAGKDDPRSVAETAYHAAQIRTEKDVSGLYVTDGRVWRIQHPANPSQDTAQVASSPVSPVPEHVSAYQPQPNARSMNDVLSVATLPTSSQATPHPTPLHSSLSLSRTIPAWPTPFSYHAARRPGAAEPTSRVLAKIEETAPAQSNAIASATPEHSQQTAAARGLFKQQSFLRRVDSDRNFALTKSGTALVGSGTEEIVRPRTALGLHSVVGPGSSSKLTAEREGFLQTQPSIAKTSLRLATDSHAIRDDWLPVLVSSPRSHSGSSLFSMRTPDSPSDHVSEDSFSEPDSWADLSDRSEASKFWTTAFHPLGDKVIDHIWIQYNLRWDALISERAGERNGGRPQGRESRTRVHKSGSGHVSGRGLRLSYRRHGVDDEEDEEDDAERQRPASSQSRRSSGSARRVACPFRKHDPVTYNLQAHEICAIRSWESVSRMKEHLYRRHCKVYCERCKQIFRDDGEMDAHKLLPIACEVRRVAHPADITASQEKQLKTKKYKTRSLSEEEKWREVYRLLFPHETHMPSPYPEMAEDLKPVTPEARTELEFHHFLLAEVPRLFEQAAEEHIGRPIGSHDSLAMESVHSIITESLQRAFSEWRARGNPSPRTSPGSFFPNPSTVSPPNPFISTPGIVPEPFGASPGMTNTFHPSATGTFWPYPGAGELFPVSMPGFAGDEPNCGFLEDVDPFASVTSQATYGFGVPEYQATYSQGGLGNHPFNL</sequence>
<proteinExistence type="predicted"/>
<feature type="domain" description="C2H2-type" evidence="2">
    <location>
        <begin position="185"/>
        <end position="205"/>
    </location>
</feature>
<evidence type="ECO:0000259" key="2">
    <source>
        <dbReference type="PROSITE" id="PS00028"/>
    </source>
</evidence>